<dbReference type="InterPro" id="IPR035904">
    <property type="entry name" value="Chorismate_synth_AroC_sf"/>
</dbReference>
<dbReference type="AlphaFoldDB" id="A0A835HT01"/>
<evidence type="ECO:0000313" key="9">
    <source>
        <dbReference type="Proteomes" id="UP000631114"/>
    </source>
</evidence>
<keyword evidence="6" id="KW-0456">Lyase</keyword>
<sequence>MERGITIYGGHAMSGYETDIVGYVDQPSPLAVDASEVAQGLQWQGNQDSFFGNARLQRGEGSRIWGSRREEHGSGMRNSGMSSSGDATYDSKYGVRAVPGGGRSSTRETIGRVSAGAIAKTILRAYSGTEVLAYASQVHDIVLPKDSVNHETLTLNQIESNIVRCPDPEYFEKMIASIDAVRVQGDSVGGVVTCIARNVPRGLGSPVFDKLAAELAKAITSIPATMGFEFGSGFAGTIMQRGLQMFHCPVFGTVPFRRHRVLMLLESGYNCFPFYTCRYLLTGSQHNDVFYIDERGNLSLSLCKYFF</sequence>
<dbReference type="PANTHER" id="PTHR21085">
    <property type="entry name" value="CHORISMATE SYNTHASE"/>
    <property type="match status" value="1"/>
</dbReference>
<keyword evidence="4" id="KW-0028">Amino-acid biosynthesis</keyword>
<keyword evidence="9" id="KW-1185">Reference proteome</keyword>
<evidence type="ECO:0000256" key="3">
    <source>
        <dbReference type="ARBA" id="ARBA00013036"/>
    </source>
</evidence>
<dbReference type="Proteomes" id="UP000631114">
    <property type="component" value="Unassembled WGS sequence"/>
</dbReference>
<gene>
    <name evidence="8" type="ORF">IFM89_016923</name>
</gene>
<organism evidence="8 9">
    <name type="scientific">Coptis chinensis</name>
    <dbReference type="NCBI Taxonomy" id="261450"/>
    <lineage>
        <taxon>Eukaryota</taxon>
        <taxon>Viridiplantae</taxon>
        <taxon>Streptophyta</taxon>
        <taxon>Embryophyta</taxon>
        <taxon>Tracheophyta</taxon>
        <taxon>Spermatophyta</taxon>
        <taxon>Magnoliopsida</taxon>
        <taxon>Ranunculales</taxon>
        <taxon>Ranunculaceae</taxon>
        <taxon>Coptidoideae</taxon>
        <taxon>Coptis</taxon>
    </lineage>
</organism>
<evidence type="ECO:0000313" key="8">
    <source>
        <dbReference type="EMBL" id="KAF9605370.1"/>
    </source>
</evidence>
<dbReference type="GO" id="GO:0004107">
    <property type="term" value="F:chorismate synthase activity"/>
    <property type="evidence" value="ECO:0007669"/>
    <property type="project" value="UniProtKB-EC"/>
</dbReference>
<dbReference type="EC" id="4.2.3.5" evidence="3"/>
<dbReference type="Gene3D" id="3.60.150.10">
    <property type="entry name" value="Chorismate synthase AroC"/>
    <property type="match status" value="1"/>
</dbReference>
<dbReference type="GO" id="GO:0008652">
    <property type="term" value="P:amino acid biosynthetic process"/>
    <property type="evidence" value="ECO:0007669"/>
    <property type="project" value="UniProtKB-KW"/>
</dbReference>
<keyword evidence="5" id="KW-0057">Aromatic amino acid biosynthesis</keyword>
<dbReference type="InterPro" id="IPR000453">
    <property type="entry name" value="Chorismate_synth"/>
</dbReference>
<comment type="caution">
    <text evidence="8">The sequence shown here is derived from an EMBL/GenBank/DDBJ whole genome shotgun (WGS) entry which is preliminary data.</text>
</comment>
<feature type="compositionally biased region" description="Basic and acidic residues" evidence="7">
    <location>
        <begin position="65"/>
        <end position="74"/>
    </location>
</feature>
<dbReference type="GO" id="GO:0005829">
    <property type="term" value="C:cytosol"/>
    <property type="evidence" value="ECO:0007669"/>
    <property type="project" value="TreeGrafter"/>
</dbReference>
<evidence type="ECO:0000256" key="7">
    <source>
        <dbReference type="SAM" id="MobiDB-lite"/>
    </source>
</evidence>
<dbReference type="GO" id="GO:0009073">
    <property type="term" value="P:aromatic amino acid family biosynthetic process"/>
    <property type="evidence" value="ECO:0007669"/>
    <property type="project" value="UniProtKB-KW"/>
</dbReference>
<evidence type="ECO:0000256" key="6">
    <source>
        <dbReference type="ARBA" id="ARBA00023239"/>
    </source>
</evidence>
<dbReference type="Pfam" id="PF01264">
    <property type="entry name" value="Chorismate_synt"/>
    <property type="match status" value="1"/>
</dbReference>
<feature type="compositionally biased region" description="Low complexity" evidence="7">
    <location>
        <begin position="75"/>
        <end position="85"/>
    </location>
</feature>
<dbReference type="SUPFAM" id="SSF103263">
    <property type="entry name" value="Chorismate synthase, AroC"/>
    <property type="match status" value="1"/>
</dbReference>
<dbReference type="EMBL" id="JADFTS010000005">
    <property type="protein sequence ID" value="KAF9605370.1"/>
    <property type="molecule type" value="Genomic_DNA"/>
</dbReference>
<reference evidence="8 9" key="1">
    <citation type="submission" date="2020-10" db="EMBL/GenBank/DDBJ databases">
        <title>The Coptis chinensis genome and diversification of protoberbering-type alkaloids.</title>
        <authorList>
            <person name="Wang B."/>
            <person name="Shu S."/>
            <person name="Song C."/>
            <person name="Liu Y."/>
        </authorList>
    </citation>
    <scope>NUCLEOTIDE SEQUENCE [LARGE SCALE GENOMIC DNA]</scope>
    <source>
        <strain evidence="8">HL-2020</strain>
        <tissue evidence="8">Leaf</tissue>
    </source>
</reference>
<evidence type="ECO:0000256" key="4">
    <source>
        <dbReference type="ARBA" id="ARBA00022605"/>
    </source>
</evidence>
<proteinExistence type="inferred from homology"/>
<dbReference type="PANTHER" id="PTHR21085:SF0">
    <property type="entry name" value="CHORISMATE SYNTHASE"/>
    <property type="match status" value="1"/>
</dbReference>
<evidence type="ECO:0000256" key="2">
    <source>
        <dbReference type="ARBA" id="ARBA00008014"/>
    </source>
</evidence>
<dbReference type="GO" id="GO:0009423">
    <property type="term" value="P:chorismate biosynthetic process"/>
    <property type="evidence" value="ECO:0007669"/>
    <property type="project" value="TreeGrafter"/>
</dbReference>
<feature type="region of interest" description="Disordered" evidence="7">
    <location>
        <begin position="65"/>
        <end position="107"/>
    </location>
</feature>
<evidence type="ECO:0000256" key="5">
    <source>
        <dbReference type="ARBA" id="ARBA00023141"/>
    </source>
</evidence>
<accession>A0A835HT01</accession>
<protein>
    <recommendedName>
        <fullName evidence="3">chorismate synthase</fullName>
        <ecNumber evidence="3">4.2.3.5</ecNumber>
    </recommendedName>
</protein>
<comment type="pathway">
    <text evidence="1">Metabolic intermediate biosynthesis; chorismate biosynthesis; chorismate from D-erythrose 4-phosphate and phosphoenolpyruvate: step 7/7.</text>
</comment>
<comment type="similarity">
    <text evidence="2">Belongs to the chorismate synthase family.</text>
</comment>
<evidence type="ECO:0000256" key="1">
    <source>
        <dbReference type="ARBA" id="ARBA00005044"/>
    </source>
</evidence>
<dbReference type="GO" id="GO:0010181">
    <property type="term" value="F:FMN binding"/>
    <property type="evidence" value="ECO:0007669"/>
    <property type="project" value="TreeGrafter"/>
</dbReference>
<dbReference type="OrthoDB" id="1721239at2759"/>
<name>A0A835HT01_9MAGN</name>